<keyword evidence="1" id="KW-0812">Transmembrane</keyword>
<comment type="caution">
    <text evidence="2">The sequence shown here is derived from an EMBL/GenBank/DDBJ whole genome shotgun (WGS) entry which is preliminary data.</text>
</comment>
<gene>
    <name evidence="2" type="ORF">HUJ06_002794</name>
</gene>
<evidence type="ECO:0000256" key="1">
    <source>
        <dbReference type="SAM" id="Phobius"/>
    </source>
</evidence>
<name>A0A822ZEF1_NELNU</name>
<dbReference type="Proteomes" id="UP000607653">
    <property type="component" value="Unassembled WGS sequence"/>
</dbReference>
<organism evidence="2 3">
    <name type="scientific">Nelumbo nucifera</name>
    <name type="common">Sacred lotus</name>
    <dbReference type="NCBI Taxonomy" id="4432"/>
    <lineage>
        <taxon>Eukaryota</taxon>
        <taxon>Viridiplantae</taxon>
        <taxon>Streptophyta</taxon>
        <taxon>Embryophyta</taxon>
        <taxon>Tracheophyta</taxon>
        <taxon>Spermatophyta</taxon>
        <taxon>Magnoliopsida</taxon>
        <taxon>Proteales</taxon>
        <taxon>Nelumbonaceae</taxon>
        <taxon>Nelumbo</taxon>
    </lineage>
</organism>
<evidence type="ECO:0000313" key="3">
    <source>
        <dbReference type="Proteomes" id="UP000607653"/>
    </source>
</evidence>
<protein>
    <submittedName>
        <fullName evidence="2">Uncharacterized protein</fullName>
    </submittedName>
</protein>
<dbReference type="AlphaFoldDB" id="A0A822ZEF1"/>
<dbReference type="EMBL" id="DUZY01000007">
    <property type="protein sequence ID" value="DAD44564.1"/>
    <property type="molecule type" value="Genomic_DNA"/>
</dbReference>
<evidence type="ECO:0000313" key="2">
    <source>
        <dbReference type="EMBL" id="DAD44564.1"/>
    </source>
</evidence>
<feature type="transmembrane region" description="Helical" evidence="1">
    <location>
        <begin position="50"/>
        <end position="71"/>
    </location>
</feature>
<proteinExistence type="predicted"/>
<accession>A0A822ZEF1</accession>
<keyword evidence="1" id="KW-1133">Transmembrane helix</keyword>
<keyword evidence="3" id="KW-1185">Reference proteome</keyword>
<sequence>MGIPADLRDAWINRRKSILIASPAEEQKILRSKRCTEGHSTYYLNPKFHFLSFPFVFLIFYFDLYIFFGFIH</sequence>
<reference evidence="2 3" key="1">
    <citation type="journal article" date="2020" name="Mol. Biol. Evol.">
        <title>Distinct Expression and Methylation Patterns for Genes with Different Fates following a Single Whole-Genome Duplication in Flowering Plants.</title>
        <authorList>
            <person name="Shi T."/>
            <person name="Rahmani R.S."/>
            <person name="Gugger P.F."/>
            <person name="Wang M."/>
            <person name="Li H."/>
            <person name="Zhang Y."/>
            <person name="Li Z."/>
            <person name="Wang Q."/>
            <person name="Van de Peer Y."/>
            <person name="Marchal K."/>
            <person name="Chen J."/>
        </authorList>
    </citation>
    <scope>NUCLEOTIDE SEQUENCE [LARGE SCALE GENOMIC DNA]</scope>
    <source>
        <tissue evidence="2">Leaf</tissue>
    </source>
</reference>
<keyword evidence="1" id="KW-0472">Membrane</keyword>